<dbReference type="AlphaFoldDB" id="J9FF08"/>
<name>J9FF08_9ZZZZ</name>
<accession>J9FF08</accession>
<dbReference type="EMBL" id="AMCI01006937">
    <property type="protein sequence ID" value="EJW93496.1"/>
    <property type="molecule type" value="Genomic_DNA"/>
</dbReference>
<organism evidence="1">
    <name type="scientific">gut metagenome</name>
    <dbReference type="NCBI Taxonomy" id="749906"/>
    <lineage>
        <taxon>unclassified sequences</taxon>
        <taxon>metagenomes</taxon>
        <taxon>organismal metagenomes</taxon>
    </lineage>
</organism>
<protein>
    <submittedName>
        <fullName evidence="1">Uncharacterized protein</fullName>
    </submittedName>
</protein>
<evidence type="ECO:0000313" key="1">
    <source>
        <dbReference type="EMBL" id="EJW93496.1"/>
    </source>
</evidence>
<proteinExistence type="predicted"/>
<sequence length="53" mass="5904">MTHFEWFILIDKVFQAGTCSWSIKSGLHIVAFFGICTHAHSCTNSGVGFKKTI</sequence>
<comment type="caution">
    <text evidence="1">The sequence shown here is derived from an EMBL/GenBank/DDBJ whole genome shotgun (WGS) entry which is preliminary data.</text>
</comment>
<gene>
    <name evidence="1" type="ORF">EVA_18396</name>
</gene>
<reference evidence="1" key="1">
    <citation type="journal article" date="2012" name="PLoS ONE">
        <title>Gene sets for utilization of primary and secondary nutrition supplies in the distal gut of endangered iberian lynx.</title>
        <authorList>
            <person name="Alcaide M."/>
            <person name="Messina E."/>
            <person name="Richter M."/>
            <person name="Bargiela R."/>
            <person name="Peplies J."/>
            <person name="Huws S.A."/>
            <person name="Newbold C.J."/>
            <person name="Golyshin P.N."/>
            <person name="Simon M.A."/>
            <person name="Lopez G."/>
            <person name="Yakimov M.M."/>
            <person name="Ferrer M."/>
        </authorList>
    </citation>
    <scope>NUCLEOTIDE SEQUENCE</scope>
</reference>